<dbReference type="STRING" id="1610493.RPIT_11680"/>
<evidence type="ECO:0000256" key="5">
    <source>
        <dbReference type="SAM" id="SignalP"/>
    </source>
</evidence>
<name>A0A1Q2CGY4_9ACTN</name>
<feature type="compositionally biased region" description="Low complexity" evidence="4">
    <location>
        <begin position="29"/>
        <end position="47"/>
    </location>
</feature>
<evidence type="ECO:0000256" key="1">
    <source>
        <dbReference type="ARBA" id="ARBA00008520"/>
    </source>
</evidence>
<dbReference type="PANTHER" id="PTHR43649">
    <property type="entry name" value="ARABINOSE-BINDING PROTEIN-RELATED"/>
    <property type="match status" value="1"/>
</dbReference>
<accession>A0A1Q2CGY4</accession>
<keyword evidence="7" id="KW-1185">Reference proteome</keyword>
<gene>
    <name evidence="6" type="ORF">RPIT_11680</name>
</gene>
<dbReference type="Proteomes" id="UP000188324">
    <property type="component" value="Chromosome"/>
</dbReference>
<dbReference type="InterPro" id="IPR006061">
    <property type="entry name" value="SBP_1_CS"/>
</dbReference>
<dbReference type="InterPro" id="IPR050490">
    <property type="entry name" value="Bact_solute-bd_prot1"/>
</dbReference>
<keyword evidence="2" id="KW-0813">Transport</keyword>
<dbReference type="RefSeq" id="WP_218121604.1">
    <property type="nucleotide sequence ID" value="NZ_CP019605.1"/>
</dbReference>
<evidence type="ECO:0000256" key="3">
    <source>
        <dbReference type="ARBA" id="ARBA00022729"/>
    </source>
</evidence>
<evidence type="ECO:0000313" key="6">
    <source>
        <dbReference type="EMBL" id="AQP45376.1"/>
    </source>
</evidence>
<protein>
    <submittedName>
        <fullName evidence="6">ABC transporter substrate-binding protein</fullName>
    </submittedName>
</protein>
<evidence type="ECO:0000256" key="2">
    <source>
        <dbReference type="ARBA" id="ARBA00022448"/>
    </source>
</evidence>
<dbReference type="InterPro" id="IPR006059">
    <property type="entry name" value="SBP"/>
</dbReference>
<proteinExistence type="inferred from homology"/>
<dbReference type="SUPFAM" id="SSF53850">
    <property type="entry name" value="Periplasmic binding protein-like II"/>
    <property type="match status" value="1"/>
</dbReference>
<sequence length="444" mass="48292">MITFKKALTATALASALLLTACGGDGDDPAPGATDPAMTTPAATSGETTGGETTGAGEAPAASGTINFFTDKAAWEPSFEEMNAASGDIDLEFTGYSDPVAYDTYIRQAFRTDDKPDLFTWHTGGKLQELAEQGLVAETTDIWAEAESEGLVPEGLKDQYTYDGKQYCVPLNVAYWAVYYNKQIFDDNGLTPPTTWEEMETVMQTLRDAGVTPFHQMNIIFEFVYFQALLAGQDPDTYLGILDGSASYTDEDVNVAVDKWEEMINRGDFIDPGVTGDPQALLMNGDVAMAYFGTFFTGQLTAIDAVSGEDYGIFMFPNLNPDTEEQPMILETGPLCVGAGSENEDTALAYSKWWLTTDAQTAWSQSRGDVSFNPNVEIEDPELSALVEAVNDGTRILPRYLEGSPQPVYQLSTELFGAFVTSPSDPRGMQERLQAAADDYWAQQ</sequence>
<dbReference type="Pfam" id="PF13416">
    <property type="entry name" value="SBP_bac_8"/>
    <property type="match status" value="1"/>
</dbReference>
<dbReference type="GO" id="GO:0055085">
    <property type="term" value="P:transmembrane transport"/>
    <property type="evidence" value="ECO:0007669"/>
    <property type="project" value="InterPro"/>
</dbReference>
<organism evidence="6 7">
    <name type="scientific">Tessaracoccus flavus</name>
    <dbReference type="NCBI Taxonomy" id="1610493"/>
    <lineage>
        <taxon>Bacteria</taxon>
        <taxon>Bacillati</taxon>
        <taxon>Actinomycetota</taxon>
        <taxon>Actinomycetes</taxon>
        <taxon>Propionibacteriales</taxon>
        <taxon>Propionibacteriaceae</taxon>
        <taxon>Tessaracoccus</taxon>
    </lineage>
</organism>
<feature type="region of interest" description="Disordered" evidence="4">
    <location>
        <begin position="28"/>
        <end position="62"/>
    </location>
</feature>
<feature type="signal peptide" evidence="5">
    <location>
        <begin position="1"/>
        <end position="21"/>
    </location>
</feature>
<dbReference type="AlphaFoldDB" id="A0A1Q2CGY4"/>
<reference evidence="6 7" key="1">
    <citation type="journal article" date="2016" name="Int. J. Syst. Evol. Microbiol.">
        <title>Tessaracoccus flavus sp. nov., isolated from the drainage system of a lindane-producing factory.</title>
        <authorList>
            <person name="Kumari R."/>
            <person name="Singh P."/>
            <person name="Schumann P."/>
            <person name="Lal R."/>
        </authorList>
    </citation>
    <scope>NUCLEOTIDE SEQUENCE [LARGE SCALE GENOMIC DNA]</scope>
    <source>
        <strain evidence="6 7">RP1T</strain>
    </source>
</reference>
<keyword evidence="3 5" id="KW-0732">Signal</keyword>
<comment type="similarity">
    <text evidence="1">Belongs to the bacterial solute-binding protein 1 family.</text>
</comment>
<dbReference type="EMBL" id="CP019605">
    <property type="protein sequence ID" value="AQP45376.1"/>
    <property type="molecule type" value="Genomic_DNA"/>
</dbReference>
<evidence type="ECO:0000313" key="7">
    <source>
        <dbReference type="Proteomes" id="UP000188324"/>
    </source>
</evidence>
<feature type="chain" id="PRO_5043534212" evidence="5">
    <location>
        <begin position="22"/>
        <end position="444"/>
    </location>
</feature>
<dbReference type="PANTHER" id="PTHR43649:SF14">
    <property type="entry name" value="BLR3389 PROTEIN"/>
    <property type="match status" value="1"/>
</dbReference>
<dbReference type="PROSITE" id="PS51257">
    <property type="entry name" value="PROKAR_LIPOPROTEIN"/>
    <property type="match status" value="1"/>
</dbReference>
<dbReference type="Gene3D" id="3.40.190.10">
    <property type="entry name" value="Periplasmic binding protein-like II"/>
    <property type="match status" value="2"/>
</dbReference>
<dbReference type="KEGG" id="tfl:RPIT_11680"/>
<evidence type="ECO:0000256" key="4">
    <source>
        <dbReference type="SAM" id="MobiDB-lite"/>
    </source>
</evidence>
<dbReference type="PROSITE" id="PS01037">
    <property type="entry name" value="SBP_BACTERIAL_1"/>
    <property type="match status" value="1"/>
</dbReference>